<dbReference type="EMBL" id="JBHRVA010000001">
    <property type="protein sequence ID" value="MFC3301162.1"/>
    <property type="molecule type" value="Genomic_DNA"/>
</dbReference>
<dbReference type="Gene3D" id="3.40.190.290">
    <property type="match status" value="1"/>
</dbReference>
<protein>
    <submittedName>
        <fullName evidence="6">LysR family transcriptional regulator</fullName>
    </submittedName>
</protein>
<dbReference type="Pfam" id="PF03466">
    <property type="entry name" value="LysR_substrate"/>
    <property type="match status" value="1"/>
</dbReference>
<dbReference type="SUPFAM" id="SSF46785">
    <property type="entry name" value="Winged helix' DNA-binding domain"/>
    <property type="match status" value="1"/>
</dbReference>
<keyword evidence="3" id="KW-0238">DNA-binding</keyword>
<dbReference type="InterPro" id="IPR000847">
    <property type="entry name" value="LysR_HTH_N"/>
</dbReference>
<keyword evidence="4" id="KW-0804">Transcription</keyword>
<name>A0ABV7M878_9PROT</name>
<dbReference type="Pfam" id="PF00126">
    <property type="entry name" value="HTH_1"/>
    <property type="match status" value="1"/>
</dbReference>
<comment type="caution">
    <text evidence="6">The sequence shown here is derived from an EMBL/GenBank/DDBJ whole genome shotgun (WGS) entry which is preliminary data.</text>
</comment>
<dbReference type="InterPro" id="IPR036390">
    <property type="entry name" value="WH_DNA-bd_sf"/>
</dbReference>
<dbReference type="PRINTS" id="PR00039">
    <property type="entry name" value="HTHLYSR"/>
</dbReference>
<dbReference type="RefSeq" id="WP_189577187.1">
    <property type="nucleotide sequence ID" value="NZ_BMXU01000004.1"/>
</dbReference>
<dbReference type="InterPro" id="IPR036388">
    <property type="entry name" value="WH-like_DNA-bd_sf"/>
</dbReference>
<evidence type="ECO:0000256" key="2">
    <source>
        <dbReference type="ARBA" id="ARBA00023015"/>
    </source>
</evidence>
<feature type="domain" description="HTH lysR-type" evidence="5">
    <location>
        <begin position="4"/>
        <end position="61"/>
    </location>
</feature>
<evidence type="ECO:0000256" key="1">
    <source>
        <dbReference type="ARBA" id="ARBA00009437"/>
    </source>
</evidence>
<keyword evidence="7" id="KW-1185">Reference proteome</keyword>
<evidence type="ECO:0000313" key="6">
    <source>
        <dbReference type="EMBL" id="MFC3301162.1"/>
    </source>
</evidence>
<reference evidence="7" key="1">
    <citation type="journal article" date="2019" name="Int. J. Syst. Evol. Microbiol.">
        <title>The Global Catalogue of Microorganisms (GCM) 10K type strain sequencing project: providing services to taxonomists for standard genome sequencing and annotation.</title>
        <authorList>
            <consortium name="The Broad Institute Genomics Platform"/>
            <consortium name="The Broad Institute Genome Sequencing Center for Infectious Disease"/>
            <person name="Wu L."/>
            <person name="Ma J."/>
        </authorList>
    </citation>
    <scope>NUCLEOTIDE SEQUENCE [LARGE SCALE GENOMIC DNA]</scope>
    <source>
        <strain evidence="7">KCTC 22245</strain>
    </source>
</reference>
<proteinExistence type="inferred from homology"/>
<dbReference type="Gene3D" id="1.10.10.10">
    <property type="entry name" value="Winged helix-like DNA-binding domain superfamily/Winged helix DNA-binding domain"/>
    <property type="match status" value="1"/>
</dbReference>
<dbReference type="PROSITE" id="PS50931">
    <property type="entry name" value="HTH_LYSR"/>
    <property type="match status" value="1"/>
</dbReference>
<evidence type="ECO:0000256" key="4">
    <source>
        <dbReference type="ARBA" id="ARBA00023163"/>
    </source>
</evidence>
<dbReference type="SUPFAM" id="SSF53850">
    <property type="entry name" value="Periplasmic binding protein-like II"/>
    <property type="match status" value="1"/>
</dbReference>
<evidence type="ECO:0000313" key="7">
    <source>
        <dbReference type="Proteomes" id="UP001595607"/>
    </source>
</evidence>
<accession>A0ABV7M878</accession>
<dbReference type="InterPro" id="IPR005119">
    <property type="entry name" value="LysR_subst-bd"/>
</dbReference>
<keyword evidence="2" id="KW-0805">Transcription regulation</keyword>
<dbReference type="PANTHER" id="PTHR30126">
    <property type="entry name" value="HTH-TYPE TRANSCRIPTIONAL REGULATOR"/>
    <property type="match status" value="1"/>
</dbReference>
<evidence type="ECO:0000256" key="3">
    <source>
        <dbReference type="ARBA" id="ARBA00023125"/>
    </source>
</evidence>
<sequence length="302" mass="33641">MTTLNYHHLRYFWAVAHDGNLTRTAQKLNVSQSALSFQIKKLEERLGQKLFERKGKQLVLTEAGAIALDHADVIFSTGEELLDTLLQRNESQAKILRVGALSTLSRNFQMQFLRPLIGEEDIFLSIRSGSLDELVSLLIAQKLDVALTDQIPARTGESPWIVHPLAEQQVSLVAPAGFRRGRRSLERLLSEERLIVPSKDSSIRIGFDGLVERLGIKPNIFAEVDDMALLRVLAREEVALAVVPPIVVKDELASGRLIDVLDLPGLTEAFYAITMSRRFPNPALRMVMQKAADQDKDALGKA</sequence>
<gene>
    <name evidence="6" type="ORF">ACFONP_00270</name>
</gene>
<evidence type="ECO:0000259" key="5">
    <source>
        <dbReference type="PROSITE" id="PS50931"/>
    </source>
</evidence>
<organism evidence="6 7">
    <name type="scientific">Parvularcula lutaonensis</name>
    <dbReference type="NCBI Taxonomy" id="491923"/>
    <lineage>
        <taxon>Bacteria</taxon>
        <taxon>Pseudomonadati</taxon>
        <taxon>Pseudomonadota</taxon>
        <taxon>Alphaproteobacteria</taxon>
        <taxon>Parvularculales</taxon>
        <taxon>Parvularculaceae</taxon>
        <taxon>Parvularcula</taxon>
    </lineage>
</organism>
<comment type="similarity">
    <text evidence="1">Belongs to the LysR transcriptional regulatory family.</text>
</comment>
<dbReference type="PANTHER" id="PTHR30126:SF98">
    <property type="entry name" value="HTH-TYPE TRANSCRIPTIONAL ACTIVATOR BAUR"/>
    <property type="match status" value="1"/>
</dbReference>
<dbReference type="Proteomes" id="UP001595607">
    <property type="component" value="Unassembled WGS sequence"/>
</dbReference>